<evidence type="ECO:0000313" key="2">
    <source>
        <dbReference type="EMBL" id="MBB5063357.1"/>
    </source>
</evidence>
<keyword evidence="1" id="KW-0732">Signal</keyword>
<dbReference type="EMBL" id="JACHIO010000006">
    <property type="protein sequence ID" value="MBB5063357.1"/>
    <property type="molecule type" value="Genomic_DNA"/>
</dbReference>
<comment type="caution">
    <text evidence="2">The sequence shown here is derived from an EMBL/GenBank/DDBJ whole genome shotgun (WGS) entry which is preliminary data.</text>
</comment>
<evidence type="ECO:0008006" key="4">
    <source>
        <dbReference type="Google" id="ProtNLM"/>
    </source>
</evidence>
<organism evidence="2 3">
    <name type="scientific">Granulicella mallensis</name>
    <dbReference type="NCBI Taxonomy" id="940614"/>
    <lineage>
        <taxon>Bacteria</taxon>
        <taxon>Pseudomonadati</taxon>
        <taxon>Acidobacteriota</taxon>
        <taxon>Terriglobia</taxon>
        <taxon>Terriglobales</taxon>
        <taxon>Acidobacteriaceae</taxon>
        <taxon>Granulicella</taxon>
    </lineage>
</organism>
<name>A0A7W7ZPI0_9BACT</name>
<feature type="chain" id="PRO_5030849258" description="Copper resistance protein CopC" evidence="1">
    <location>
        <begin position="25"/>
        <end position="112"/>
    </location>
</feature>
<sequence>MNRRSVFGVMLMAASLVSAQAVYAAPTAIHTPVNAIFAKVKLVKFTLRNDTAAPLKLKAGDNEMTLMPGKTLDLKLASGQQIVAVEASASYAAGAVITTVSDQLDGSTLALR</sequence>
<dbReference type="AlphaFoldDB" id="A0A7W7ZPI0"/>
<feature type="signal peptide" evidence="1">
    <location>
        <begin position="1"/>
        <end position="24"/>
    </location>
</feature>
<dbReference type="Proteomes" id="UP000584867">
    <property type="component" value="Unassembled WGS sequence"/>
</dbReference>
<reference evidence="2 3" key="1">
    <citation type="submission" date="2020-08" db="EMBL/GenBank/DDBJ databases">
        <title>Genomic Encyclopedia of Type Strains, Phase IV (KMG-V): Genome sequencing to study the core and pangenomes of soil and plant-associated prokaryotes.</title>
        <authorList>
            <person name="Whitman W."/>
        </authorList>
    </citation>
    <scope>NUCLEOTIDE SEQUENCE [LARGE SCALE GENOMIC DNA]</scope>
    <source>
        <strain evidence="2 3">X5P3</strain>
    </source>
</reference>
<accession>A0A7W7ZPI0</accession>
<gene>
    <name evidence="2" type="ORF">HDF15_001699</name>
</gene>
<proteinExistence type="predicted"/>
<dbReference type="RefSeq" id="WP_184254475.1">
    <property type="nucleotide sequence ID" value="NZ_JACHIO010000006.1"/>
</dbReference>
<evidence type="ECO:0000313" key="3">
    <source>
        <dbReference type="Proteomes" id="UP000584867"/>
    </source>
</evidence>
<evidence type="ECO:0000256" key="1">
    <source>
        <dbReference type="SAM" id="SignalP"/>
    </source>
</evidence>
<protein>
    <recommendedName>
        <fullName evidence="4">Copper resistance protein CopC</fullName>
    </recommendedName>
</protein>